<accession>A0ABQ5U7Q5</accession>
<dbReference type="SMART" id="SM01152">
    <property type="entry name" value="DUF167"/>
    <property type="match status" value="1"/>
</dbReference>
<reference evidence="3" key="1">
    <citation type="journal article" date="2014" name="Int. J. Syst. Evol. Microbiol.">
        <title>Complete genome of a new Firmicutes species belonging to the dominant human colonic microbiota ('Ruminococcus bicirculans') reveals two chromosomes and a selective capacity to utilize plant glucans.</title>
        <authorList>
            <consortium name="NISC Comparative Sequencing Program"/>
            <person name="Wegmann U."/>
            <person name="Louis P."/>
            <person name="Goesmann A."/>
            <person name="Henrissat B."/>
            <person name="Duncan S.H."/>
            <person name="Flint H.J."/>
        </authorList>
    </citation>
    <scope>NUCLEOTIDE SEQUENCE</scope>
    <source>
        <strain evidence="3">NBRC 103408</strain>
    </source>
</reference>
<dbReference type="Pfam" id="PF02594">
    <property type="entry name" value="DUF167"/>
    <property type="match status" value="1"/>
</dbReference>
<evidence type="ECO:0000256" key="1">
    <source>
        <dbReference type="ARBA" id="ARBA00010364"/>
    </source>
</evidence>
<dbReference type="HAMAP" id="MF_00634">
    <property type="entry name" value="UPF0235"/>
    <property type="match status" value="1"/>
</dbReference>
<dbReference type="NCBIfam" id="TIGR00251">
    <property type="entry name" value="DUF167 family protein"/>
    <property type="match status" value="1"/>
</dbReference>
<proteinExistence type="inferred from homology"/>
<comment type="similarity">
    <text evidence="1 2">Belongs to the UPF0235 family.</text>
</comment>
<name>A0ABQ5U7Q5_9PROT</name>
<evidence type="ECO:0000313" key="3">
    <source>
        <dbReference type="EMBL" id="GLQ07943.1"/>
    </source>
</evidence>
<keyword evidence="4" id="KW-1185">Reference proteome</keyword>
<comment type="caution">
    <text evidence="3">The sequence shown here is derived from an EMBL/GenBank/DDBJ whole genome shotgun (WGS) entry which is preliminary data.</text>
</comment>
<dbReference type="RefSeq" id="WP_169561932.1">
    <property type="nucleotide sequence ID" value="NZ_BSNF01000010.1"/>
</dbReference>
<protein>
    <recommendedName>
        <fullName evidence="2">UPF0235 protein GCM10007924_31650</fullName>
    </recommendedName>
</protein>
<dbReference type="EMBL" id="BSNF01000010">
    <property type="protein sequence ID" value="GLQ07943.1"/>
    <property type="molecule type" value="Genomic_DNA"/>
</dbReference>
<dbReference type="PANTHER" id="PTHR13420:SF7">
    <property type="entry name" value="UPF0235 PROTEIN C15ORF40"/>
    <property type="match status" value="1"/>
</dbReference>
<dbReference type="Gene3D" id="3.30.1200.10">
    <property type="entry name" value="YggU-like"/>
    <property type="match status" value="1"/>
</dbReference>
<evidence type="ECO:0000313" key="4">
    <source>
        <dbReference type="Proteomes" id="UP001161409"/>
    </source>
</evidence>
<organism evidence="3 4">
    <name type="scientific">Sneathiella chinensis</name>
    <dbReference type="NCBI Taxonomy" id="349750"/>
    <lineage>
        <taxon>Bacteria</taxon>
        <taxon>Pseudomonadati</taxon>
        <taxon>Pseudomonadota</taxon>
        <taxon>Alphaproteobacteria</taxon>
        <taxon>Sneathiellales</taxon>
        <taxon>Sneathiellaceae</taxon>
        <taxon>Sneathiella</taxon>
    </lineage>
</organism>
<reference evidence="3" key="2">
    <citation type="submission" date="2023-01" db="EMBL/GenBank/DDBJ databases">
        <title>Draft genome sequence of Sneathiella chinensis strain NBRC 103408.</title>
        <authorList>
            <person name="Sun Q."/>
            <person name="Mori K."/>
        </authorList>
    </citation>
    <scope>NUCLEOTIDE SEQUENCE</scope>
    <source>
        <strain evidence="3">NBRC 103408</strain>
    </source>
</reference>
<dbReference type="InterPro" id="IPR036591">
    <property type="entry name" value="YggU-like_sf"/>
</dbReference>
<dbReference type="Proteomes" id="UP001161409">
    <property type="component" value="Unassembled WGS sequence"/>
</dbReference>
<gene>
    <name evidence="3" type="ORF">GCM10007924_31650</name>
</gene>
<dbReference type="PANTHER" id="PTHR13420">
    <property type="entry name" value="UPF0235 PROTEIN C15ORF40"/>
    <property type="match status" value="1"/>
</dbReference>
<sequence length="106" mass="11510">MTLPITVTKRGVVLQVRLTPNASDNRVEGIAEDAEGNSRLRVRVTAVPEKGKANKALEKLLSRFLGCSKSDLEIVSGQTDRNKNICIAGDVETTTLMVETALKKVM</sequence>
<dbReference type="InterPro" id="IPR003746">
    <property type="entry name" value="DUF167"/>
</dbReference>
<dbReference type="SUPFAM" id="SSF69786">
    <property type="entry name" value="YggU-like"/>
    <property type="match status" value="1"/>
</dbReference>
<evidence type="ECO:0000256" key="2">
    <source>
        <dbReference type="HAMAP-Rule" id="MF_00634"/>
    </source>
</evidence>